<comment type="catalytic activity">
    <reaction evidence="1">
        <text>ATP = 3',5'-cyclic AMP + diphosphate</text>
        <dbReference type="Rhea" id="RHEA:15389"/>
        <dbReference type="ChEBI" id="CHEBI:30616"/>
        <dbReference type="ChEBI" id="CHEBI:33019"/>
        <dbReference type="ChEBI" id="CHEBI:58165"/>
        <dbReference type="EC" id="4.6.1.1"/>
    </reaction>
</comment>
<dbReference type="NCBIfam" id="TIGR00229">
    <property type="entry name" value="sensory_box"/>
    <property type="match status" value="1"/>
</dbReference>
<dbReference type="Pfam" id="PF13426">
    <property type="entry name" value="PAS_9"/>
    <property type="match status" value="1"/>
</dbReference>
<sequence length="717" mass="79711">MSLSLVFFSSIIKYSKVLSKLDHDVKEEAKKPLRRDCDDENIEVSESKIKTSIVIYILLAEFLVSAFLTIISILMVVTANSTNATISNLNRWEFYAAQRLTLVAECLHQTLLVAILNESITTRFTTRGRQKRFATNSLNSLRSYNENLLQGTETMEPCYNADDLLDEYNIRDACTDKEGKYSLHNLIKCASANQVISVFADIVQEILLTPNKFNGSIDDATTITLVHLCNVHLWKRLDLSLARIVELGSIQYSTMMSTLTTYLIVGMIVSLITFALSLYTQKRMEMTFNTIKILIKKLPPLQIVNNKALLNLLLNRESIKKEDEVSVNSSIVRSNLDGIFCTGISGVVEIVNPAVSTILGYTPEQLFGQPIEVFFNDKEAEKLNKQMTLMRNGQSANTFEDHTVSVTDSGNEVPCHLTILGMTNSHDAVESFVIILRDETELLNNQREAELAKQQSENLLYQILPRSIVTRLNQGEKDISFTVPSASISFIDIVKFSDYAALLTPEEIMGNLSTVFAAFDRLLEKYPLIIKIKLIGDVYMSASCLFSPEEPPQSHAEQMIRFTLDCLQELDEINVKLNANLCVRIGVNSGGPLIAGVLGTDKPVFDIIGDPINIASRLQSTDVPGRVQIPQSTYDLISGMNFDIEERGEVFLKGKGKTLAYFVKPLNIFMAQMSSSSEFKNSGKVEGIPAQSSSLSIASAMPQQPTIPPQTGPTQPS</sequence>
<evidence type="ECO:0000259" key="14">
    <source>
        <dbReference type="PROSITE" id="PS50112"/>
    </source>
</evidence>
<evidence type="ECO:0000313" key="17">
    <source>
        <dbReference type="Proteomes" id="UP000179807"/>
    </source>
</evidence>
<evidence type="ECO:0000256" key="3">
    <source>
        <dbReference type="ARBA" id="ARBA00012201"/>
    </source>
</evidence>
<dbReference type="PROSITE" id="PS50112">
    <property type="entry name" value="PAS"/>
    <property type="match status" value="1"/>
</dbReference>
<evidence type="ECO:0000256" key="13">
    <source>
        <dbReference type="SAM" id="Phobius"/>
    </source>
</evidence>
<evidence type="ECO:0000256" key="5">
    <source>
        <dbReference type="ARBA" id="ARBA00022723"/>
    </source>
</evidence>
<dbReference type="GO" id="GO:0005886">
    <property type="term" value="C:plasma membrane"/>
    <property type="evidence" value="ECO:0007669"/>
    <property type="project" value="TreeGrafter"/>
</dbReference>
<protein>
    <recommendedName>
        <fullName evidence="3">adenylate cyclase</fullName>
        <ecNumber evidence="3">4.6.1.1</ecNumber>
    </recommendedName>
</protein>
<dbReference type="Pfam" id="PF00211">
    <property type="entry name" value="Guanylate_cyc"/>
    <property type="match status" value="1"/>
</dbReference>
<evidence type="ECO:0000256" key="6">
    <source>
        <dbReference type="ARBA" id="ARBA00022741"/>
    </source>
</evidence>
<gene>
    <name evidence="16" type="ORF">TRFO_40581</name>
</gene>
<dbReference type="InterPro" id="IPR029787">
    <property type="entry name" value="Nucleotide_cyclase"/>
</dbReference>
<dbReference type="SMART" id="SM00044">
    <property type="entry name" value="CYCc"/>
    <property type="match status" value="1"/>
</dbReference>
<dbReference type="PROSITE" id="PS50125">
    <property type="entry name" value="GUANYLATE_CYCLASE_2"/>
    <property type="match status" value="1"/>
</dbReference>
<feature type="domain" description="PAS" evidence="14">
    <location>
        <begin position="331"/>
        <end position="394"/>
    </location>
</feature>
<dbReference type="InterPro" id="IPR035965">
    <property type="entry name" value="PAS-like_dom_sf"/>
</dbReference>
<dbReference type="SMART" id="SM00091">
    <property type="entry name" value="PAS"/>
    <property type="match status" value="1"/>
</dbReference>
<dbReference type="InterPro" id="IPR001054">
    <property type="entry name" value="A/G_cyclase"/>
</dbReference>
<dbReference type="GeneID" id="94847999"/>
<evidence type="ECO:0000256" key="8">
    <source>
        <dbReference type="ARBA" id="ARBA00022842"/>
    </source>
</evidence>
<dbReference type="OrthoDB" id="60033at2759"/>
<dbReference type="GO" id="GO:0005524">
    <property type="term" value="F:ATP binding"/>
    <property type="evidence" value="ECO:0007669"/>
    <property type="project" value="UniProtKB-KW"/>
</dbReference>
<keyword evidence="6" id="KW-0547">Nucleotide-binding</keyword>
<keyword evidence="4 13" id="KW-0812">Transmembrane</keyword>
<evidence type="ECO:0000256" key="10">
    <source>
        <dbReference type="ARBA" id="ARBA00023136"/>
    </source>
</evidence>
<dbReference type="GO" id="GO:0004016">
    <property type="term" value="F:adenylate cyclase activity"/>
    <property type="evidence" value="ECO:0007669"/>
    <property type="project" value="UniProtKB-EC"/>
</dbReference>
<organism evidence="16 17">
    <name type="scientific">Tritrichomonas foetus</name>
    <dbReference type="NCBI Taxonomy" id="1144522"/>
    <lineage>
        <taxon>Eukaryota</taxon>
        <taxon>Metamonada</taxon>
        <taxon>Parabasalia</taxon>
        <taxon>Tritrichomonadida</taxon>
        <taxon>Tritrichomonadidae</taxon>
        <taxon>Tritrichomonas</taxon>
    </lineage>
</organism>
<evidence type="ECO:0000256" key="4">
    <source>
        <dbReference type="ARBA" id="ARBA00022692"/>
    </source>
</evidence>
<keyword evidence="5" id="KW-0479">Metal-binding</keyword>
<feature type="transmembrane region" description="Helical" evidence="13">
    <location>
        <begin position="53"/>
        <end position="77"/>
    </location>
</feature>
<keyword evidence="7" id="KW-0067">ATP-binding</keyword>
<feature type="compositionally biased region" description="Pro residues" evidence="12">
    <location>
        <begin position="705"/>
        <end position="717"/>
    </location>
</feature>
<dbReference type="EC" id="4.6.1.1" evidence="3"/>
<feature type="region of interest" description="Disordered" evidence="12">
    <location>
        <begin position="680"/>
        <end position="717"/>
    </location>
</feature>
<keyword evidence="11" id="KW-0456">Lyase</keyword>
<evidence type="ECO:0000256" key="2">
    <source>
        <dbReference type="ARBA" id="ARBA00004141"/>
    </source>
</evidence>
<comment type="caution">
    <text evidence="16">The sequence shown here is derived from an EMBL/GenBank/DDBJ whole genome shotgun (WGS) entry which is preliminary data.</text>
</comment>
<accession>A0A1J4J4P4</accession>
<feature type="transmembrane region" description="Helical" evidence="13">
    <location>
        <begin position="259"/>
        <end position="279"/>
    </location>
</feature>
<keyword evidence="17" id="KW-1185">Reference proteome</keyword>
<dbReference type="GO" id="GO:0009190">
    <property type="term" value="P:cyclic nucleotide biosynthetic process"/>
    <property type="evidence" value="ECO:0007669"/>
    <property type="project" value="InterPro"/>
</dbReference>
<dbReference type="PANTHER" id="PTHR45627:SF12">
    <property type="entry name" value="ADENYLATE CYCLASE TYPE 2"/>
    <property type="match status" value="1"/>
</dbReference>
<dbReference type="RefSeq" id="XP_068346248.1">
    <property type="nucleotide sequence ID" value="XM_068513295.1"/>
</dbReference>
<evidence type="ECO:0000256" key="11">
    <source>
        <dbReference type="ARBA" id="ARBA00023239"/>
    </source>
</evidence>
<feature type="domain" description="Guanylate cyclase" evidence="15">
    <location>
        <begin position="487"/>
        <end position="619"/>
    </location>
</feature>
<dbReference type="GO" id="GO:0035556">
    <property type="term" value="P:intracellular signal transduction"/>
    <property type="evidence" value="ECO:0007669"/>
    <property type="project" value="InterPro"/>
</dbReference>
<name>A0A1J4J4P4_9EUKA</name>
<keyword evidence="8" id="KW-0460">Magnesium</keyword>
<dbReference type="SUPFAM" id="SSF55073">
    <property type="entry name" value="Nucleotide cyclase"/>
    <property type="match status" value="1"/>
</dbReference>
<evidence type="ECO:0000256" key="12">
    <source>
        <dbReference type="SAM" id="MobiDB-lite"/>
    </source>
</evidence>
<evidence type="ECO:0000256" key="1">
    <source>
        <dbReference type="ARBA" id="ARBA00001593"/>
    </source>
</evidence>
<evidence type="ECO:0000256" key="7">
    <source>
        <dbReference type="ARBA" id="ARBA00022840"/>
    </source>
</evidence>
<dbReference type="CDD" id="cd00130">
    <property type="entry name" value="PAS"/>
    <property type="match status" value="1"/>
</dbReference>
<comment type="subcellular location">
    <subcellularLocation>
        <location evidence="2">Membrane</location>
        <topology evidence="2">Multi-pass membrane protein</topology>
    </subcellularLocation>
</comment>
<dbReference type="Gene3D" id="3.30.70.1230">
    <property type="entry name" value="Nucleotide cyclase"/>
    <property type="match status" value="1"/>
</dbReference>
<dbReference type="SUPFAM" id="SSF55785">
    <property type="entry name" value="PYP-like sensor domain (PAS domain)"/>
    <property type="match status" value="1"/>
</dbReference>
<dbReference type="PANTHER" id="PTHR45627">
    <property type="entry name" value="ADENYLATE CYCLASE TYPE 1"/>
    <property type="match status" value="1"/>
</dbReference>
<keyword evidence="10 13" id="KW-0472">Membrane</keyword>
<evidence type="ECO:0000313" key="16">
    <source>
        <dbReference type="EMBL" id="OHS93111.1"/>
    </source>
</evidence>
<dbReference type="GO" id="GO:0007189">
    <property type="term" value="P:adenylate cyclase-activating G protein-coupled receptor signaling pathway"/>
    <property type="evidence" value="ECO:0007669"/>
    <property type="project" value="TreeGrafter"/>
</dbReference>
<dbReference type="Gene3D" id="3.30.450.20">
    <property type="entry name" value="PAS domain"/>
    <property type="match status" value="1"/>
</dbReference>
<dbReference type="InterPro" id="IPR000014">
    <property type="entry name" value="PAS"/>
</dbReference>
<evidence type="ECO:0000259" key="15">
    <source>
        <dbReference type="PROSITE" id="PS50125"/>
    </source>
</evidence>
<dbReference type="Proteomes" id="UP000179807">
    <property type="component" value="Unassembled WGS sequence"/>
</dbReference>
<keyword evidence="9 13" id="KW-1133">Transmembrane helix</keyword>
<reference evidence="16" key="1">
    <citation type="submission" date="2016-10" db="EMBL/GenBank/DDBJ databases">
        <authorList>
            <person name="Benchimol M."/>
            <person name="Almeida L.G."/>
            <person name="Vasconcelos A.T."/>
            <person name="Perreira-Neves A."/>
            <person name="Rosa I.A."/>
            <person name="Tasca T."/>
            <person name="Bogo M.R."/>
            <person name="de Souza W."/>
        </authorList>
    </citation>
    <scope>NUCLEOTIDE SEQUENCE [LARGE SCALE GENOMIC DNA]</scope>
    <source>
        <strain evidence="16">K</strain>
    </source>
</reference>
<dbReference type="AlphaFoldDB" id="A0A1J4J4P4"/>
<dbReference type="GO" id="GO:0046872">
    <property type="term" value="F:metal ion binding"/>
    <property type="evidence" value="ECO:0007669"/>
    <property type="project" value="UniProtKB-KW"/>
</dbReference>
<evidence type="ECO:0000256" key="9">
    <source>
        <dbReference type="ARBA" id="ARBA00022989"/>
    </source>
</evidence>
<dbReference type="EMBL" id="MLAK01001432">
    <property type="protein sequence ID" value="OHS93111.1"/>
    <property type="molecule type" value="Genomic_DNA"/>
</dbReference>
<dbReference type="VEuPathDB" id="TrichDB:TRFO_40581"/>
<dbReference type="CDD" id="cd07302">
    <property type="entry name" value="CHD"/>
    <property type="match status" value="1"/>
</dbReference>
<proteinExistence type="predicted"/>